<proteinExistence type="predicted"/>
<sequence length="108" mass="12772">MEIICLPKTLHRNGNRFETRRKKKTKTLLIITLKTDICSVLFFFSVSLHSIPPQYRLKASLYSRKSDGKNNQNQIYIFSVIPPYFPTVFLVAWLVVFMTDMLERRCVR</sequence>
<organism evidence="2 3">
    <name type="scientific">Gossypium tomentosum</name>
    <name type="common">Hawaiian cotton</name>
    <name type="synonym">Gossypium sandvicense</name>
    <dbReference type="NCBI Taxonomy" id="34277"/>
    <lineage>
        <taxon>Eukaryota</taxon>
        <taxon>Viridiplantae</taxon>
        <taxon>Streptophyta</taxon>
        <taxon>Embryophyta</taxon>
        <taxon>Tracheophyta</taxon>
        <taxon>Spermatophyta</taxon>
        <taxon>Magnoliopsida</taxon>
        <taxon>eudicotyledons</taxon>
        <taxon>Gunneridae</taxon>
        <taxon>Pentapetalae</taxon>
        <taxon>rosids</taxon>
        <taxon>malvids</taxon>
        <taxon>Malvales</taxon>
        <taxon>Malvaceae</taxon>
        <taxon>Malvoideae</taxon>
        <taxon>Gossypium</taxon>
    </lineage>
</organism>
<accession>A0A5D2IA07</accession>
<evidence type="ECO:0000313" key="3">
    <source>
        <dbReference type="Proteomes" id="UP000322667"/>
    </source>
</evidence>
<dbReference type="EMBL" id="CM017634">
    <property type="protein sequence ID" value="TYH38900.1"/>
    <property type="molecule type" value="Genomic_DNA"/>
</dbReference>
<feature type="transmembrane region" description="Helical" evidence="1">
    <location>
        <begin position="75"/>
        <end position="98"/>
    </location>
</feature>
<keyword evidence="1" id="KW-0472">Membrane</keyword>
<dbReference type="AlphaFoldDB" id="A0A5D2IA07"/>
<dbReference type="Proteomes" id="UP000322667">
    <property type="component" value="Chromosome D12"/>
</dbReference>
<name>A0A5D2IA07_GOSTO</name>
<reference evidence="2 3" key="1">
    <citation type="submission" date="2019-07" db="EMBL/GenBank/DDBJ databases">
        <title>WGS assembly of Gossypium tomentosum.</title>
        <authorList>
            <person name="Chen Z.J."/>
            <person name="Sreedasyam A."/>
            <person name="Ando A."/>
            <person name="Song Q."/>
            <person name="De L."/>
            <person name="Hulse-Kemp A."/>
            <person name="Ding M."/>
            <person name="Ye W."/>
            <person name="Kirkbride R."/>
            <person name="Jenkins J."/>
            <person name="Plott C."/>
            <person name="Lovell J."/>
            <person name="Lin Y.-M."/>
            <person name="Vaughn R."/>
            <person name="Liu B."/>
            <person name="Li W."/>
            <person name="Simpson S."/>
            <person name="Scheffler B."/>
            <person name="Saski C."/>
            <person name="Grover C."/>
            <person name="Hu G."/>
            <person name="Conover J."/>
            <person name="Carlson J."/>
            <person name="Shu S."/>
            <person name="Boston L."/>
            <person name="Williams M."/>
            <person name="Peterson D."/>
            <person name="Mcgee K."/>
            <person name="Jones D."/>
            <person name="Wendel J."/>
            <person name="Stelly D."/>
            <person name="Grimwood J."/>
            <person name="Schmutz J."/>
        </authorList>
    </citation>
    <scope>NUCLEOTIDE SEQUENCE [LARGE SCALE GENOMIC DNA]</scope>
    <source>
        <strain evidence="2">7179.01</strain>
    </source>
</reference>
<evidence type="ECO:0000313" key="2">
    <source>
        <dbReference type="EMBL" id="TYH38900.1"/>
    </source>
</evidence>
<keyword evidence="1" id="KW-1133">Transmembrane helix</keyword>
<keyword evidence="3" id="KW-1185">Reference proteome</keyword>
<feature type="transmembrane region" description="Helical" evidence="1">
    <location>
        <begin position="28"/>
        <end position="51"/>
    </location>
</feature>
<protein>
    <submittedName>
        <fullName evidence="2">Uncharacterized protein</fullName>
    </submittedName>
</protein>
<keyword evidence="1" id="KW-0812">Transmembrane</keyword>
<gene>
    <name evidence="2" type="ORF">ES332_D12G142900v1</name>
</gene>
<evidence type="ECO:0000256" key="1">
    <source>
        <dbReference type="SAM" id="Phobius"/>
    </source>
</evidence>